<keyword evidence="1" id="KW-0472">Membrane</keyword>
<accession>A0A2V4BQ73</accession>
<name>A0A2V4BQ73_9FLAO</name>
<dbReference type="AlphaFoldDB" id="A0A2V4BQ73"/>
<evidence type="ECO:0008006" key="4">
    <source>
        <dbReference type="Google" id="ProtNLM"/>
    </source>
</evidence>
<organism evidence="2 3">
    <name type="scientific">Flavobacterium cheongpyeongense</name>
    <dbReference type="NCBI Taxonomy" id="2212651"/>
    <lineage>
        <taxon>Bacteria</taxon>
        <taxon>Pseudomonadati</taxon>
        <taxon>Bacteroidota</taxon>
        <taxon>Flavobacteriia</taxon>
        <taxon>Flavobacteriales</taxon>
        <taxon>Flavobacteriaceae</taxon>
        <taxon>Flavobacterium</taxon>
    </lineage>
</organism>
<dbReference type="RefSeq" id="WP_110306393.1">
    <property type="nucleotide sequence ID" value="NZ_QJHK01000006.1"/>
</dbReference>
<protein>
    <recommendedName>
        <fullName evidence="4">Type II secretion system protein</fullName>
    </recommendedName>
</protein>
<dbReference type="OrthoDB" id="1367647at2"/>
<dbReference type="EMBL" id="QJHK01000006">
    <property type="protein sequence ID" value="PXY41158.1"/>
    <property type="molecule type" value="Genomic_DNA"/>
</dbReference>
<gene>
    <name evidence="2" type="ORF">DMB65_09395</name>
</gene>
<dbReference type="Proteomes" id="UP000247903">
    <property type="component" value="Unassembled WGS sequence"/>
</dbReference>
<feature type="transmembrane region" description="Helical" evidence="1">
    <location>
        <begin position="20"/>
        <end position="40"/>
    </location>
</feature>
<keyword evidence="1" id="KW-1133">Transmembrane helix</keyword>
<reference evidence="2 3" key="1">
    <citation type="submission" date="2018-05" db="EMBL/GenBank/DDBJ databases">
        <title>Flavobacterium sp. strain IMCC34759, incomplete genome.</title>
        <authorList>
            <person name="Joung Y."/>
            <person name="Cho J."/>
        </authorList>
    </citation>
    <scope>NUCLEOTIDE SEQUENCE [LARGE SCALE GENOMIC DNA]</scope>
    <source>
        <strain evidence="2 3">IMCC34759</strain>
    </source>
</reference>
<keyword evidence="1" id="KW-0812">Transmembrane</keyword>
<evidence type="ECO:0000313" key="3">
    <source>
        <dbReference type="Proteomes" id="UP000247903"/>
    </source>
</evidence>
<sequence>MVLSKKYYNLSANSILESVIALTIISICLYFAVMIFASVYTPKTSAKFYSTQNKVNELFYLSQLKSDSLSNESEDENLLIEEENISTELKKISIDYKDSTQFRFQKSFYVQIRP</sequence>
<proteinExistence type="predicted"/>
<evidence type="ECO:0000313" key="2">
    <source>
        <dbReference type="EMBL" id="PXY41158.1"/>
    </source>
</evidence>
<evidence type="ECO:0000256" key="1">
    <source>
        <dbReference type="SAM" id="Phobius"/>
    </source>
</evidence>
<keyword evidence="3" id="KW-1185">Reference proteome</keyword>
<comment type="caution">
    <text evidence="2">The sequence shown here is derived from an EMBL/GenBank/DDBJ whole genome shotgun (WGS) entry which is preliminary data.</text>
</comment>